<dbReference type="EMBL" id="BARS01002784">
    <property type="protein sequence ID" value="GAF72749.1"/>
    <property type="molecule type" value="Genomic_DNA"/>
</dbReference>
<evidence type="ECO:0000313" key="1">
    <source>
        <dbReference type="EMBL" id="GAF72749.1"/>
    </source>
</evidence>
<name>X0RV91_9ZZZZ</name>
<dbReference type="Pfam" id="PF02597">
    <property type="entry name" value="ThiS"/>
    <property type="match status" value="1"/>
</dbReference>
<protein>
    <recommendedName>
        <fullName evidence="2">MoaD/ThiS family protein</fullName>
    </recommendedName>
</protein>
<comment type="caution">
    <text evidence="1">The sequence shown here is derived from an EMBL/GenBank/DDBJ whole genome shotgun (WGS) entry which is preliminary data.</text>
</comment>
<dbReference type="AlphaFoldDB" id="X0RV91"/>
<dbReference type="SUPFAM" id="SSF54285">
    <property type="entry name" value="MoaD/ThiS"/>
    <property type="match status" value="1"/>
</dbReference>
<dbReference type="InterPro" id="IPR052045">
    <property type="entry name" value="Sulfur_Carrier/Prot_Modifier"/>
</dbReference>
<sequence length="87" mass="9783">MSVTVVIPPLLRRYTKGQAVVGVTAYSVEECLNNLTDQFPRLRRWFYNKQGEVAGYVHLFINREQASTDRLLNDGDEVLILLAVSGG</sequence>
<gene>
    <name evidence="1" type="ORF">S01H1_05340</name>
</gene>
<organism evidence="1">
    <name type="scientific">marine sediment metagenome</name>
    <dbReference type="NCBI Taxonomy" id="412755"/>
    <lineage>
        <taxon>unclassified sequences</taxon>
        <taxon>metagenomes</taxon>
        <taxon>ecological metagenomes</taxon>
    </lineage>
</organism>
<proteinExistence type="predicted"/>
<evidence type="ECO:0008006" key="2">
    <source>
        <dbReference type="Google" id="ProtNLM"/>
    </source>
</evidence>
<dbReference type="PANTHER" id="PTHR38031">
    <property type="entry name" value="SULFUR CARRIER PROTEIN SLR0821-RELATED"/>
    <property type="match status" value="1"/>
</dbReference>
<reference evidence="1" key="1">
    <citation type="journal article" date="2014" name="Front. Microbiol.">
        <title>High frequency of phylogenetically diverse reductive dehalogenase-homologous genes in deep subseafloor sedimentary metagenomes.</title>
        <authorList>
            <person name="Kawai M."/>
            <person name="Futagami T."/>
            <person name="Toyoda A."/>
            <person name="Takaki Y."/>
            <person name="Nishi S."/>
            <person name="Hori S."/>
            <person name="Arai W."/>
            <person name="Tsubouchi T."/>
            <person name="Morono Y."/>
            <person name="Uchiyama I."/>
            <person name="Ito T."/>
            <person name="Fujiyama A."/>
            <person name="Inagaki F."/>
            <person name="Takami H."/>
        </authorList>
    </citation>
    <scope>NUCLEOTIDE SEQUENCE</scope>
    <source>
        <strain evidence="1">Expedition CK06-06</strain>
    </source>
</reference>
<dbReference type="InterPro" id="IPR012675">
    <property type="entry name" value="Beta-grasp_dom_sf"/>
</dbReference>
<dbReference type="InterPro" id="IPR016155">
    <property type="entry name" value="Mopterin_synth/thiamin_S_b"/>
</dbReference>
<dbReference type="InterPro" id="IPR003749">
    <property type="entry name" value="ThiS/MoaD-like"/>
</dbReference>
<accession>X0RV91</accession>
<dbReference type="Gene3D" id="3.10.20.30">
    <property type="match status" value="1"/>
</dbReference>
<dbReference type="PANTHER" id="PTHR38031:SF1">
    <property type="entry name" value="SULFUR CARRIER PROTEIN CYSO"/>
    <property type="match status" value="1"/>
</dbReference>